<sequence length="248" mass="25150">MSRFFFGCLAGTMTMALFFAPLMVQAQNQGNSVHAPFQVIGASGSPILKIEESNAGVMLTLFGPGNTGARLETTADGTILNLSSSGNNVINLFATPNEVSVNVVHGNRVTRMITDTSEQSFVMEAQGARVVDMGSKASTNAALRIASPSGAMAVQIGSNRSNGGAGAVYVNDSAGKMTGFLVSLANAAAAVGISLGGSEVAKLEPNASNSGGKLTLADTNGNPSVIAGLTSSGDGTVCIYDRKGQSCY</sequence>
<keyword evidence="1" id="KW-0732">Signal</keyword>
<dbReference type="EMBL" id="UZWD01000041">
    <property type="protein sequence ID" value="VDS06297.1"/>
    <property type="molecule type" value="Genomic_DNA"/>
</dbReference>
<gene>
    <name evidence="2" type="ORF">DEVEQU_03455</name>
</gene>
<keyword evidence="3" id="KW-1185">Reference proteome</keyword>
<evidence type="ECO:0000256" key="1">
    <source>
        <dbReference type="SAM" id="SignalP"/>
    </source>
</evidence>
<dbReference type="AlphaFoldDB" id="A0A447IFM8"/>
<organism evidence="2 3">
    <name type="scientific">Devosia equisanguinis</name>
    <dbReference type="NCBI Taxonomy" id="2490941"/>
    <lineage>
        <taxon>Bacteria</taxon>
        <taxon>Pseudomonadati</taxon>
        <taxon>Pseudomonadota</taxon>
        <taxon>Alphaproteobacteria</taxon>
        <taxon>Hyphomicrobiales</taxon>
        <taxon>Devosiaceae</taxon>
        <taxon>Devosia</taxon>
    </lineage>
</organism>
<accession>A0A447IFM8</accession>
<dbReference type="Proteomes" id="UP000268844">
    <property type="component" value="Unassembled WGS sequence"/>
</dbReference>
<evidence type="ECO:0000313" key="2">
    <source>
        <dbReference type="EMBL" id="VDS06297.1"/>
    </source>
</evidence>
<reference evidence="2 3" key="1">
    <citation type="submission" date="2018-12" db="EMBL/GenBank/DDBJ databases">
        <authorList>
            <person name="Criscuolo A."/>
        </authorList>
    </citation>
    <scope>NUCLEOTIDE SEQUENCE [LARGE SCALE GENOMIC DNA]</scope>
    <source>
        <strain evidence="2">ACIP1116281</strain>
    </source>
</reference>
<proteinExistence type="predicted"/>
<feature type="chain" id="PRO_5019412055" evidence="1">
    <location>
        <begin position="27"/>
        <end position="248"/>
    </location>
</feature>
<name>A0A447IFM8_9HYPH</name>
<feature type="signal peptide" evidence="1">
    <location>
        <begin position="1"/>
        <end position="26"/>
    </location>
</feature>
<dbReference type="RefSeq" id="WP_126151818.1">
    <property type="nucleotide sequence ID" value="NZ_JBHTMH010000001.1"/>
</dbReference>
<evidence type="ECO:0000313" key="3">
    <source>
        <dbReference type="Proteomes" id="UP000268844"/>
    </source>
</evidence>
<protein>
    <submittedName>
        <fullName evidence="2">Uncharacterized protein</fullName>
    </submittedName>
</protein>